<feature type="transmembrane region" description="Helical" evidence="8">
    <location>
        <begin position="303"/>
        <end position="330"/>
    </location>
</feature>
<dbReference type="WBParaSite" id="Minc3s00601g14937">
    <property type="protein sequence ID" value="Minc3s00601g14937"/>
    <property type="gene ID" value="Minc3s00601g14937"/>
</dbReference>
<dbReference type="AlphaFoldDB" id="A0A914LLJ9"/>
<dbReference type="PANTHER" id="PTHR31158">
    <property type="entry name" value="DUAL OXIDASE 2"/>
    <property type="match status" value="1"/>
</dbReference>
<comment type="similarity">
    <text evidence="2">Belongs to the DUOXA family.</text>
</comment>
<evidence type="ECO:0000256" key="3">
    <source>
        <dbReference type="ARBA" id="ARBA00022692"/>
    </source>
</evidence>
<evidence type="ECO:0000256" key="7">
    <source>
        <dbReference type="SAM" id="MobiDB-lite"/>
    </source>
</evidence>
<evidence type="ECO:0000313" key="9">
    <source>
        <dbReference type="Proteomes" id="UP000887563"/>
    </source>
</evidence>
<feature type="transmembrane region" description="Helical" evidence="8">
    <location>
        <begin position="239"/>
        <end position="258"/>
    </location>
</feature>
<sequence>MFLVVLINVQFTTRWISCITLMDLDSFLKIMLLGPLNKNIASSSNYYNSFAFPYTTTETTQQQAPVALINFRLLLPLLPFPLLLLVLLVILPGIREQRLISLLAIGSQLCVGTLLIGSITLPYWKLSETREILVHLQPFSKQRHLLNIGVNVGLSALNISLDYVKPFDGRLPHPRSLASLHLNEQFDLSGVSSMKTELFKAYKEGQPFPVLCVLEYFSLGQDAFSWGNQFRKAGYYTKALLWFTFGCWLLQFILLPFLPHYFAKTGLLIGFLILLSNMLYILLSPNDLHIAFPSPNGHSNFTQFRFGICFWMNVVAGFVALFFGLLFSLLQFFQLYTLSTFLDCSLDETVCPIKYKFGVRGKSEEPLKNSIKNQQQTTTDLCVGEESSLKEASSLQHSQSSGKLSIASSVSCLSVASSVGSFVNIAITNNNTNKYTKQQKQNKDENVDDEKNQKNGNKDEKNQGGMNSSNA</sequence>
<keyword evidence="5 8" id="KW-0472">Membrane</keyword>
<dbReference type="PANTHER" id="PTHR31158:SF1">
    <property type="entry name" value="DOXA1 FACTOR-RELATED"/>
    <property type="match status" value="1"/>
</dbReference>
<keyword evidence="4 8" id="KW-1133">Transmembrane helix</keyword>
<dbReference type="Proteomes" id="UP000887563">
    <property type="component" value="Unplaced"/>
</dbReference>
<dbReference type="InterPro" id="IPR018469">
    <property type="entry name" value="Dual_oxidase_maturation_fac"/>
</dbReference>
<keyword evidence="3 8" id="KW-0812">Transmembrane</keyword>
<feature type="transmembrane region" description="Helical" evidence="8">
    <location>
        <begin position="265"/>
        <end position="283"/>
    </location>
</feature>
<protein>
    <submittedName>
        <fullName evidence="10">DUOXA-like protein C06E1.3</fullName>
    </submittedName>
</protein>
<feature type="compositionally biased region" description="Basic and acidic residues" evidence="7">
    <location>
        <begin position="441"/>
        <end position="462"/>
    </location>
</feature>
<accession>A0A914LLJ9</accession>
<reference evidence="10" key="1">
    <citation type="submission" date="2022-11" db="UniProtKB">
        <authorList>
            <consortium name="WormBaseParasite"/>
        </authorList>
    </citation>
    <scope>IDENTIFICATION</scope>
</reference>
<keyword evidence="6" id="KW-0325">Glycoprotein</keyword>
<evidence type="ECO:0000256" key="2">
    <source>
        <dbReference type="ARBA" id="ARBA00009816"/>
    </source>
</evidence>
<name>A0A914LLJ9_MELIC</name>
<evidence type="ECO:0000256" key="4">
    <source>
        <dbReference type="ARBA" id="ARBA00022989"/>
    </source>
</evidence>
<evidence type="ECO:0000256" key="5">
    <source>
        <dbReference type="ARBA" id="ARBA00023136"/>
    </source>
</evidence>
<keyword evidence="9" id="KW-1185">Reference proteome</keyword>
<organism evidence="9 10">
    <name type="scientific">Meloidogyne incognita</name>
    <name type="common">Southern root-knot nematode worm</name>
    <name type="synonym">Oxyuris incognita</name>
    <dbReference type="NCBI Taxonomy" id="6306"/>
    <lineage>
        <taxon>Eukaryota</taxon>
        <taxon>Metazoa</taxon>
        <taxon>Ecdysozoa</taxon>
        <taxon>Nematoda</taxon>
        <taxon>Chromadorea</taxon>
        <taxon>Rhabditida</taxon>
        <taxon>Tylenchina</taxon>
        <taxon>Tylenchomorpha</taxon>
        <taxon>Tylenchoidea</taxon>
        <taxon>Meloidogynidae</taxon>
        <taxon>Meloidogyninae</taxon>
        <taxon>Meloidogyne</taxon>
        <taxon>Meloidogyne incognita group</taxon>
    </lineage>
</organism>
<comment type="subcellular location">
    <subcellularLocation>
        <location evidence="1">Membrane</location>
        <topology evidence="1">Multi-pass membrane protein</topology>
    </subcellularLocation>
</comment>
<dbReference type="GO" id="GO:0015031">
    <property type="term" value="P:protein transport"/>
    <property type="evidence" value="ECO:0007669"/>
    <property type="project" value="InterPro"/>
</dbReference>
<feature type="transmembrane region" description="Helical" evidence="8">
    <location>
        <begin position="73"/>
        <end position="94"/>
    </location>
</feature>
<feature type="transmembrane region" description="Helical" evidence="8">
    <location>
        <begin position="100"/>
        <end position="124"/>
    </location>
</feature>
<dbReference type="Pfam" id="PF10204">
    <property type="entry name" value="DuoxA"/>
    <property type="match status" value="1"/>
</dbReference>
<evidence type="ECO:0000313" key="10">
    <source>
        <dbReference type="WBParaSite" id="Minc3s00601g14937"/>
    </source>
</evidence>
<proteinExistence type="inferred from homology"/>
<evidence type="ECO:0000256" key="8">
    <source>
        <dbReference type="SAM" id="Phobius"/>
    </source>
</evidence>
<dbReference type="GO" id="GO:0005789">
    <property type="term" value="C:endoplasmic reticulum membrane"/>
    <property type="evidence" value="ECO:0007669"/>
    <property type="project" value="InterPro"/>
</dbReference>
<evidence type="ECO:0000256" key="1">
    <source>
        <dbReference type="ARBA" id="ARBA00004141"/>
    </source>
</evidence>
<feature type="region of interest" description="Disordered" evidence="7">
    <location>
        <begin position="434"/>
        <end position="471"/>
    </location>
</feature>
<evidence type="ECO:0000256" key="6">
    <source>
        <dbReference type="ARBA" id="ARBA00023180"/>
    </source>
</evidence>